<evidence type="ECO:0000256" key="1">
    <source>
        <dbReference type="SAM" id="Phobius"/>
    </source>
</evidence>
<evidence type="ECO:0000313" key="2">
    <source>
        <dbReference type="EMBL" id="UOE39004.1"/>
    </source>
</evidence>
<dbReference type="Proteomes" id="UP000831068">
    <property type="component" value="Chromosome"/>
</dbReference>
<dbReference type="PANTHER" id="PTHR40940">
    <property type="entry name" value="PROTEIN BATD-RELATED"/>
    <property type="match status" value="1"/>
</dbReference>
<gene>
    <name evidence="2" type="ORF">MTP08_04315</name>
</gene>
<accession>A0ABY4BIJ9</accession>
<organism evidence="2 3">
    <name type="scientific">Chryseobacterium oryzae</name>
    <dbReference type="NCBI Taxonomy" id="2929799"/>
    <lineage>
        <taxon>Bacteria</taxon>
        <taxon>Pseudomonadati</taxon>
        <taxon>Bacteroidota</taxon>
        <taxon>Flavobacteriia</taxon>
        <taxon>Flavobacteriales</taxon>
        <taxon>Weeksellaceae</taxon>
        <taxon>Chryseobacterium group</taxon>
        <taxon>Chryseobacterium</taxon>
    </lineage>
</organism>
<reference evidence="2 3" key="1">
    <citation type="submission" date="2022-03" db="EMBL/GenBank/DDBJ databases">
        <title>Chryseobacterium sp. isolated from the Andong Sikhe.</title>
        <authorList>
            <person name="Won M."/>
            <person name="Kim S.-J."/>
            <person name="Kwon S.-W."/>
        </authorList>
    </citation>
    <scope>NUCLEOTIDE SEQUENCE [LARGE SCALE GENOMIC DNA]</scope>
    <source>
        <strain evidence="2 3">ADR-1</strain>
    </source>
</reference>
<dbReference type="InterPro" id="IPR025738">
    <property type="entry name" value="BatD"/>
</dbReference>
<name>A0ABY4BIJ9_9FLAO</name>
<dbReference type="PANTHER" id="PTHR40940:SF2">
    <property type="entry name" value="BATD"/>
    <property type="match status" value="1"/>
</dbReference>
<evidence type="ECO:0000313" key="3">
    <source>
        <dbReference type="Proteomes" id="UP000831068"/>
    </source>
</evidence>
<keyword evidence="3" id="KW-1185">Reference proteome</keyword>
<proteinExistence type="predicted"/>
<keyword evidence="1" id="KW-1133">Transmembrane helix</keyword>
<keyword evidence="1" id="KW-0812">Transmembrane</keyword>
<keyword evidence="1" id="KW-0472">Membrane</keyword>
<dbReference type="Pfam" id="PF13584">
    <property type="entry name" value="BatD"/>
    <property type="match status" value="1"/>
</dbReference>
<sequence length="581" mass="65991">MKQKIIYAIFTLISVISYGQVDLKMKPDKTDYNGNEIVNLTIILQLNGDNLVQQSKIMLPDLSKFNMIGNGSYSQSFVEAGANSSEDQFVKQYVTRIALEPKQKGKIKIGSVLVNINNKIYKTEPFNIFIRDVEKKTASNISNDVYLNMEIEDKEVYQDQPTIAVLRVYSKNMDHLRKVKNIKLPNQENINVHPVSLKRSEIDPNGYANMASQVLAVFMVFPNESGYVEVPAVSASVNTFANKNSIISNKVKLNVKKLPEGSPESFKNAVGNFKVDVFHNSKEKIEVQKPFNVTVKVSGEGNLADLSLPKIEDSPFYEVFAPKISSFVRPGKTGMKGEILAKYVVIPKKAGDFVVKTESFSFFDPRNKEYTDLGEKKMAITAFSHDEVLESKSTVEKVNEYTNTFLETVDSPVLKTTSFKVKEKSKLNWNVFFINVGLFLSLIIMYFGFKNWQKKRFIVKEKSVGKDLGSVAETEAEIRESLKTDVSDYFAYLENLKASGDYSKFFQTFDELDHEVRSQYFQSSKQDFVVFLERDKGRSVAEQYQELQQKIQIEKYSPLTSEDSIANILTDVVKLYSLISK</sequence>
<feature type="transmembrane region" description="Helical" evidence="1">
    <location>
        <begin position="427"/>
        <end position="449"/>
    </location>
</feature>
<protein>
    <submittedName>
        <fullName evidence="2">BatD family protein</fullName>
    </submittedName>
</protein>
<dbReference type="RefSeq" id="WP_243577195.1">
    <property type="nucleotide sequence ID" value="NZ_CP094529.1"/>
</dbReference>
<dbReference type="EMBL" id="CP094529">
    <property type="protein sequence ID" value="UOE39004.1"/>
    <property type="molecule type" value="Genomic_DNA"/>
</dbReference>